<evidence type="ECO:0000313" key="3">
    <source>
        <dbReference type="Proteomes" id="UP000054498"/>
    </source>
</evidence>
<protein>
    <submittedName>
        <fullName evidence="2">Uncharacterized protein</fullName>
    </submittedName>
</protein>
<feature type="compositionally biased region" description="Basic and acidic residues" evidence="1">
    <location>
        <begin position="104"/>
        <end position="122"/>
    </location>
</feature>
<dbReference type="EMBL" id="KK104042">
    <property type="protein sequence ID" value="KIY94528.1"/>
    <property type="molecule type" value="Genomic_DNA"/>
</dbReference>
<feature type="region of interest" description="Disordered" evidence="1">
    <location>
        <begin position="62"/>
        <end position="147"/>
    </location>
</feature>
<organism evidence="2 3">
    <name type="scientific">Monoraphidium neglectum</name>
    <dbReference type="NCBI Taxonomy" id="145388"/>
    <lineage>
        <taxon>Eukaryota</taxon>
        <taxon>Viridiplantae</taxon>
        <taxon>Chlorophyta</taxon>
        <taxon>core chlorophytes</taxon>
        <taxon>Chlorophyceae</taxon>
        <taxon>CS clade</taxon>
        <taxon>Sphaeropleales</taxon>
        <taxon>Selenastraceae</taxon>
        <taxon>Monoraphidium</taxon>
    </lineage>
</organism>
<feature type="region of interest" description="Disordered" evidence="1">
    <location>
        <begin position="1"/>
        <end position="46"/>
    </location>
</feature>
<reference evidence="2 3" key="1">
    <citation type="journal article" date="2013" name="BMC Genomics">
        <title>Reconstruction of the lipid metabolism for the microalga Monoraphidium neglectum from its genome sequence reveals characteristics suitable for biofuel production.</title>
        <authorList>
            <person name="Bogen C."/>
            <person name="Al-Dilaimi A."/>
            <person name="Albersmeier A."/>
            <person name="Wichmann J."/>
            <person name="Grundmann M."/>
            <person name="Rupp O."/>
            <person name="Lauersen K.J."/>
            <person name="Blifernez-Klassen O."/>
            <person name="Kalinowski J."/>
            <person name="Goesmann A."/>
            <person name="Mussgnug J.H."/>
            <person name="Kruse O."/>
        </authorList>
    </citation>
    <scope>NUCLEOTIDE SEQUENCE [LARGE SCALE GENOMIC DNA]</scope>
    <source>
        <strain evidence="2 3">SAG 48.87</strain>
    </source>
</reference>
<dbReference type="Proteomes" id="UP000054498">
    <property type="component" value="Unassembled WGS sequence"/>
</dbReference>
<dbReference type="OrthoDB" id="10578708at2759"/>
<accession>A0A0D2KF70</accession>
<feature type="compositionally biased region" description="Low complexity" evidence="1">
    <location>
        <begin position="79"/>
        <end position="101"/>
    </location>
</feature>
<sequence>MADYDDDDEQRGGYFARLERQKSLRRPSLTGGAPAAAGGPAPERAGSLRAVLASRQGSLTADLRAGGCAPDPAAPHSIAPSLGSGLGSSLPSATPPGALAARLDTLRGRGGDKGRKSNDSWWDKLGSSALNERPDEEAAPKTKGYAPQYAVTGQGLHYRMPASQEDLPEVHAAA</sequence>
<evidence type="ECO:0000313" key="2">
    <source>
        <dbReference type="EMBL" id="KIY94528.1"/>
    </source>
</evidence>
<evidence type="ECO:0000256" key="1">
    <source>
        <dbReference type="SAM" id="MobiDB-lite"/>
    </source>
</evidence>
<dbReference type="KEGG" id="mng:MNEG_13435"/>
<dbReference type="AlphaFoldDB" id="A0A0D2KF70"/>
<feature type="compositionally biased region" description="Low complexity" evidence="1">
    <location>
        <begin position="31"/>
        <end position="42"/>
    </location>
</feature>
<gene>
    <name evidence="2" type="ORF">MNEG_13435</name>
</gene>
<dbReference type="RefSeq" id="XP_013893548.1">
    <property type="nucleotide sequence ID" value="XM_014038094.1"/>
</dbReference>
<proteinExistence type="predicted"/>
<keyword evidence="3" id="KW-1185">Reference proteome</keyword>
<name>A0A0D2KF70_9CHLO</name>
<dbReference type="GeneID" id="25730897"/>